<dbReference type="InParanoid" id="A0A0D2WN84"/>
<dbReference type="InterPro" id="IPR025721">
    <property type="entry name" value="Exosome_cplx_N_dom"/>
</dbReference>
<evidence type="ECO:0000259" key="4">
    <source>
        <dbReference type="PROSITE" id="PS50126"/>
    </source>
</evidence>
<dbReference type="SUPFAM" id="SSF50249">
    <property type="entry name" value="Nucleic acid-binding proteins"/>
    <property type="match status" value="1"/>
</dbReference>
<evidence type="ECO:0000313" key="6">
    <source>
        <dbReference type="Proteomes" id="UP000008743"/>
    </source>
</evidence>
<dbReference type="RefSeq" id="XP_004363730.1">
    <property type="nucleotide sequence ID" value="XM_004363673.2"/>
</dbReference>
<keyword evidence="6" id="KW-1185">Reference proteome</keyword>
<keyword evidence="2" id="KW-0963">Cytoplasm</keyword>
<dbReference type="EMBL" id="KE346363">
    <property type="protein sequence ID" value="KJE91808.1"/>
    <property type="molecule type" value="Genomic_DNA"/>
</dbReference>
<evidence type="ECO:0000256" key="1">
    <source>
        <dbReference type="ARBA" id="ARBA00004604"/>
    </source>
</evidence>
<dbReference type="OrthoDB" id="440760at2759"/>
<dbReference type="Gene3D" id="2.40.50.140">
    <property type="entry name" value="Nucleic acid-binding proteins"/>
    <property type="match status" value="1"/>
</dbReference>
<organism evidence="5 6">
    <name type="scientific">Capsaspora owczarzaki (strain ATCC 30864)</name>
    <dbReference type="NCBI Taxonomy" id="595528"/>
    <lineage>
        <taxon>Eukaryota</taxon>
        <taxon>Filasterea</taxon>
        <taxon>Capsaspora</taxon>
    </lineage>
</organism>
<comment type="subcellular location">
    <subcellularLocation>
        <location evidence="1">Nucleus</location>
        <location evidence="1">Nucleolus</location>
    </subcellularLocation>
</comment>
<dbReference type="GO" id="GO:0005730">
    <property type="term" value="C:nucleolus"/>
    <property type="evidence" value="ECO:0007669"/>
    <property type="project" value="UniProtKB-SubCell"/>
</dbReference>
<dbReference type="GO" id="GO:0000176">
    <property type="term" value="C:nuclear exosome (RNase complex)"/>
    <property type="evidence" value="ECO:0007669"/>
    <property type="project" value="TreeGrafter"/>
</dbReference>
<keyword evidence="3" id="KW-0271">Exosome</keyword>
<dbReference type="CDD" id="cd05791">
    <property type="entry name" value="S1_CSL4"/>
    <property type="match status" value="1"/>
</dbReference>
<gene>
    <name evidence="5" type="ORF">CAOG_002891</name>
</gene>
<protein>
    <recommendedName>
        <fullName evidence="4">S1 motif domain-containing protein</fullName>
    </recommendedName>
</protein>
<dbReference type="InterPro" id="IPR039771">
    <property type="entry name" value="Csl4"/>
</dbReference>
<accession>A0A0D2WN84</accession>
<dbReference type="PhylomeDB" id="A0A0D2WN84"/>
<dbReference type="PANTHER" id="PTHR12686:SF8">
    <property type="entry name" value="EXOSOME COMPLEX COMPONENT CSL4"/>
    <property type="match status" value="1"/>
</dbReference>
<dbReference type="SMART" id="SM00316">
    <property type="entry name" value="S1"/>
    <property type="match status" value="1"/>
</dbReference>
<dbReference type="PANTHER" id="PTHR12686">
    <property type="entry name" value="3'-5' EXORIBONUCLEASE CSL4-RELATED"/>
    <property type="match status" value="1"/>
</dbReference>
<dbReference type="Proteomes" id="UP000008743">
    <property type="component" value="Unassembled WGS sequence"/>
</dbReference>
<dbReference type="SUPFAM" id="SSF110324">
    <property type="entry name" value="Ribosomal L27 protein-like"/>
    <property type="match status" value="1"/>
</dbReference>
<evidence type="ECO:0000256" key="3">
    <source>
        <dbReference type="ARBA" id="ARBA00022835"/>
    </source>
</evidence>
<dbReference type="InterPro" id="IPR003029">
    <property type="entry name" value="S1_domain"/>
</dbReference>
<name>A0A0D2WN84_CAPO3</name>
<evidence type="ECO:0000313" key="5">
    <source>
        <dbReference type="EMBL" id="KJE91808.1"/>
    </source>
</evidence>
<dbReference type="InterPro" id="IPR012340">
    <property type="entry name" value="NA-bd_OB-fold"/>
</dbReference>
<dbReference type="eggNOG" id="KOG3409">
    <property type="taxonomic scope" value="Eukaryota"/>
</dbReference>
<feature type="domain" description="S1 motif" evidence="4">
    <location>
        <begin position="111"/>
        <end position="190"/>
    </location>
</feature>
<dbReference type="Pfam" id="PF10447">
    <property type="entry name" value="EXOSC1"/>
    <property type="match status" value="1"/>
</dbReference>
<dbReference type="GO" id="GO:0003723">
    <property type="term" value="F:RNA binding"/>
    <property type="evidence" value="ECO:0007669"/>
    <property type="project" value="InterPro"/>
</dbReference>
<dbReference type="FunCoup" id="A0A0D2WN84">
    <property type="interactions" value="571"/>
</dbReference>
<sequence length="231" mass="24517">MAQVEIVTPGTRLGTTQDFLPGAGTYVRPDDLNAIGGRGSTIVAALAGFRIVQQPTTTAHAAASASTAAASHAMEIDDDNDAAGAASARQVLPSIHVVRDLHDANPIPAIGNVVTATVTSITSRFAKVNILCVGSSPLREPFHGMIRIQDVRETEKDKVEMYKSFRPGDIVRAEVISLGDSRSYFLATSKNDLGVVFAESAAGASMLPVSWCEMQCPKTKAKEFRKVAKTF</sequence>
<proteinExistence type="predicted"/>
<evidence type="ECO:0000256" key="2">
    <source>
        <dbReference type="ARBA" id="ARBA00022490"/>
    </source>
</evidence>
<dbReference type="AlphaFoldDB" id="A0A0D2WN84"/>
<dbReference type="FunFam" id="2.40.50.140:FF:000223">
    <property type="entry name" value="Chromosome 1, whole genome shotgun sequence"/>
    <property type="match status" value="1"/>
</dbReference>
<dbReference type="Gene3D" id="2.40.50.100">
    <property type="match status" value="1"/>
</dbReference>
<dbReference type="OMA" id="YICGENT"/>
<dbReference type="Pfam" id="PF14382">
    <property type="entry name" value="ECR1_N"/>
    <property type="match status" value="1"/>
</dbReference>
<dbReference type="GO" id="GO:0006396">
    <property type="term" value="P:RNA processing"/>
    <property type="evidence" value="ECO:0007669"/>
    <property type="project" value="InterPro"/>
</dbReference>
<reference evidence="6" key="1">
    <citation type="submission" date="2011-02" db="EMBL/GenBank/DDBJ databases">
        <title>The Genome Sequence of Capsaspora owczarzaki ATCC 30864.</title>
        <authorList>
            <person name="Russ C."/>
            <person name="Cuomo C."/>
            <person name="Burger G."/>
            <person name="Gray M.W."/>
            <person name="Holland P.W.H."/>
            <person name="King N."/>
            <person name="Lang F.B.F."/>
            <person name="Roger A.J."/>
            <person name="Ruiz-Trillo I."/>
            <person name="Young S.K."/>
            <person name="Zeng Q."/>
            <person name="Gargeya S."/>
            <person name="Alvarado L."/>
            <person name="Berlin A."/>
            <person name="Chapman S.B."/>
            <person name="Chen Z."/>
            <person name="Freedman E."/>
            <person name="Gellesch M."/>
            <person name="Goldberg J."/>
            <person name="Griggs A."/>
            <person name="Gujja S."/>
            <person name="Heilman E."/>
            <person name="Heiman D."/>
            <person name="Howarth C."/>
            <person name="Mehta T."/>
            <person name="Neiman D."/>
            <person name="Pearson M."/>
            <person name="Roberts A."/>
            <person name="Saif S."/>
            <person name="Shea T."/>
            <person name="Shenoy N."/>
            <person name="Sisk P."/>
            <person name="Stolte C."/>
            <person name="Sykes S."/>
            <person name="White J."/>
            <person name="Yandava C."/>
            <person name="Haas B."/>
            <person name="Nusbaum C."/>
            <person name="Birren B."/>
        </authorList>
    </citation>
    <scope>NUCLEOTIDE SEQUENCE</scope>
    <source>
        <strain evidence="6">ATCC 30864</strain>
    </source>
</reference>
<dbReference type="STRING" id="595528.A0A0D2WN84"/>
<dbReference type="InterPro" id="IPR019495">
    <property type="entry name" value="EXOSC1_C"/>
</dbReference>
<dbReference type="PROSITE" id="PS50126">
    <property type="entry name" value="S1"/>
    <property type="match status" value="1"/>
</dbReference>
<dbReference type="GO" id="GO:0005737">
    <property type="term" value="C:cytoplasm"/>
    <property type="evidence" value="ECO:0007669"/>
    <property type="project" value="TreeGrafter"/>
</dbReference>